<dbReference type="OrthoDB" id="5132116at2759"/>
<protein>
    <submittedName>
        <fullName evidence="2">Actin-domain-containing protein</fullName>
    </submittedName>
</protein>
<dbReference type="Pfam" id="PF00022">
    <property type="entry name" value="Actin"/>
    <property type="match status" value="1"/>
</dbReference>
<dbReference type="Gene3D" id="3.30.420.40">
    <property type="match status" value="2"/>
</dbReference>
<reference evidence="2 3" key="1">
    <citation type="journal article" date="2016" name="Mol. Biol. Evol.">
        <title>Comparative Genomics of Early-Diverging Mushroom-Forming Fungi Provides Insights into the Origins of Lignocellulose Decay Capabilities.</title>
        <authorList>
            <person name="Nagy L.G."/>
            <person name="Riley R."/>
            <person name="Tritt A."/>
            <person name="Adam C."/>
            <person name="Daum C."/>
            <person name="Floudas D."/>
            <person name="Sun H."/>
            <person name="Yadav J.S."/>
            <person name="Pangilinan J."/>
            <person name="Larsson K.H."/>
            <person name="Matsuura K."/>
            <person name="Barry K."/>
            <person name="Labutti K."/>
            <person name="Kuo R."/>
            <person name="Ohm R.A."/>
            <person name="Bhattacharya S.S."/>
            <person name="Shirouzu T."/>
            <person name="Yoshinaga Y."/>
            <person name="Martin F.M."/>
            <person name="Grigoriev I.V."/>
            <person name="Hibbett D.S."/>
        </authorList>
    </citation>
    <scope>NUCLEOTIDE SEQUENCE [LARGE SCALE GENOMIC DNA]</scope>
    <source>
        <strain evidence="2 3">HHB12029</strain>
    </source>
</reference>
<feature type="region of interest" description="Disordered" evidence="1">
    <location>
        <begin position="27"/>
        <end position="56"/>
    </location>
</feature>
<dbReference type="STRING" id="1314781.A0A166A8K8"/>
<evidence type="ECO:0000313" key="2">
    <source>
        <dbReference type="EMBL" id="KZV89559.1"/>
    </source>
</evidence>
<proteinExistence type="predicted"/>
<dbReference type="InterPro" id="IPR004000">
    <property type="entry name" value="Actin"/>
</dbReference>
<sequence length="137" mass="15482">MAQPCMQPPRTLQFVKVGFAGSNFPEHKERVSGTSAQGHQEPTVGDAEFSNFPQDSQPVEHDIIKNWDDTKHPWDYTSRKILLTEPPMNPKMAQVIFEEYGFGGVYVAIETVLTLYIQVRYCVDSGDDVTHIVPSRL</sequence>
<evidence type="ECO:0000313" key="3">
    <source>
        <dbReference type="Proteomes" id="UP000077266"/>
    </source>
</evidence>
<dbReference type="InterPro" id="IPR043129">
    <property type="entry name" value="ATPase_NBD"/>
</dbReference>
<evidence type="ECO:0000256" key="1">
    <source>
        <dbReference type="SAM" id="MobiDB-lite"/>
    </source>
</evidence>
<dbReference type="SUPFAM" id="SSF53067">
    <property type="entry name" value="Actin-like ATPase domain"/>
    <property type="match status" value="1"/>
</dbReference>
<dbReference type="PANTHER" id="PTHR11937">
    <property type="entry name" value="ACTIN"/>
    <property type="match status" value="1"/>
</dbReference>
<name>A0A166A8K8_EXIGL</name>
<dbReference type="AlphaFoldDB" id="A0A166A8K8"/>
<keyword evidence="3" id="KW-1185">Reference proteome</keyword>
<dbReference type="InParanoid" id="A0A166A8K8"/>
<dbReference type="EMBL" id="KV426069">
    <property type="protein sequence ID" value="KZV89559.1"/>
    <property type="molecule type" value="Genomic_DNA"/>
</dbReference>
<organism evidence="2 3">
    <name type="scientific">Exidia glandulosa HHB12029</name>
    <dbReference type="NCBI Taxonomy" id="1314781"/>
    <lineage>
        <taxon>Eukaryota</taxon>
        <taxon>Fungi</taxon>
        <taxon>Dikarya</taxon>
        <taxon>Basidiomycota</taxon>
        <taxon>Agaricomycotina</taxon>
        <taxon>Agaricomycetes</taxon>
        <taxon>Auriculariales</taxon>
        <taxon>Exidiaceae</taxon>
        <taxon>Exidia</taxon>
    </lineage>
</organism>
<dbReference type="Proteomes" id="UP000077266">
    <property type="component" value="Unassembled WGS sequence"/>
</dbReference>
<gene>
    <name evidence="2" type="ORF">EXIGLDRAFT_771618</name>
</gene>
<accession>A0A166A8K8</accession>